<evidence type="ECO:0000256" key="5">
    <source>
        <dbReference type="ARBA" id="ARBA00023136"/>
    </source>
</evidence>
<dbReference type="Gene3D" id="1.20.1250.20">
    <property type="entry name" value="MFS general substrate transporter like domains"/>
    <property type="match status" value="1"/>
</dbReference>
<evidence type="ECO:0000256" key="1">
    <source>
        <dbReference type="ARBA" id="ARBA00004141"/>
    </source>
</evidence>
<dbReference type="GO" id="GO:0005886">
    <property type="term" value="C:plasma membrane"/>
    <property type="evidence" value="ECO:0007669"/>
    <property type="project" value="TreeGrafter"/>
</dbReference>
<proteinExistence type="predicted"/>
<dbReference type="GO" id="GO:0022857">
    <property type="term" value="F:transmembrane transporter activity"/>
    <property type="evidence" value="ECO:0007669"/>
    <property type="project" value="InterPro"/>
</dbReference>
<sequence length="147" mass="16718">MGDVQSSFPHFLCIWFVIFPTSKSASLTIYPVFPSRMRPRPEYCFDTYLSLPWRNFCSRSTVQLWVYRLTHRLAPSHYKFSALISDIWGAKERGAALAIFTVAPFAGPAIGPIVGGYLYQAGVSWRWLFWILALFVSKVVNVSIGET</sequence>
<evidence type="ECO:0000256" key="2">
    <source>
        <dbReference type="ARBA" id="ARBA00022448"/>
    </source>
</evidence>
<name>A0A0D0CZS6_9AGAM</name>
<evidence type="ECO:0008006" key="9">
    <source>
        <dbReference type="Google" id="ProtNLM"/>
    </source>
</evidence>
<reference evidence="7 8" key="1">
    <citation type="submission" date="2014-04" db="EMBL/GenBank/DDBJ databases">
        <authorList>
            <consortium name="DOE Joint Genome Institute"/>
            <person name="Kuo A."/>
            <person name="Kohler A."/>
            <person name="Jargeat P."/>
            <person name="Nagy L.G."/>
            <person name="Floudas D."/>
            <person name="Copeland A."/>
            <person name="Barry K.W."/>
            <person name="Cichocki N."/>
            <person name="Veneault-Fourrey C."/>
            <person name="LaButti K."/>
            <person name="Lindquist E.A."/>
            <person name="Lipzen A."/>
            <person name="Lundell T."/>
            <person name="Morin E."/>
            <person name="Murat C."/>
            <person name="Sun H."/>
            <person name="Tunlid A."/>
            <person name="Henrissat B."/>
            <person name="Grigoriev I.V."/>
            <person name="Hibbett D.S."/>
            <person name="Martin F."/>
            <person name="Nordberg H.P."/>
            <person name="Cantor M.N."/>
            <person name="Hua S.X."/>
        </authorList>
    </citation>
    <scope>NUCLEOTIDE SEQUENCE [LARGE SCALE GENOMIC DNA]</scope>
    <source>
        <strain evidence="7 8">Ve08.2h10</strain>
    </source>
</reference>
<keyword evidence="8" id="KW-1185">Reference proteome</keyword>
<feature type="transmembrane region" description="Helical" evidence="6">
    <location>
        <begin position="125"/>
        <end position="144"/>
    </location>
</feature>
<evidence type="ECO:0000313" key="7">
    <source>
        <dbReference type="EMBL" id="KIK81208.1"/>
    </source>
</evidence>
<keyword evidence="4 6" id="KW-1133">Transmembrane helix</keyword>
<dbReference type="SUPFAM" id="SSF103473">
    <property type="entry name" value="MFS general substrate transporter"/>
    <property type="match status" value="1"/>
</dbReference>
<dbReference type="PANTHER" id="PTHR23502">
    <property type="entry name" value="MAJOR FACILITATOR SUPERFAMILY"/>
    <property type="match status" value="1"/>
</dbReference>
<dbReference type="Proteomes" id="UP000054538">
    <property type="component" value="Unassembled WGS sequence"/>
</dbReference>
<reference evidence="8" key="2">
    <citation type="submission" date="2015-01" db="EMBL/GenBank/DDBJ databases">
        <title>Evolutionary Origins and Diversification of the Mycorrhizal Mutualists.</title>
        <authorList>
            <consortium name="DOE Joint Genome Institute"/>
            <consortium name="Mycorrhizal Genomics Consortium"/>
            <person name="Kohler A."/>
            <person name="Kuo A."/>
            <person name="Nagy L.G."/>
            <person name="Floudas D."/>
            <person name="Copeland A."/>
            <person name="Barry K.W."/>
            <person name="Cichocki N."/>
            <person name="Veneault-Fourrey C."/>
            <person name="LaButti K."/>
            <person name="Lindquist E.A."/>
            <person name="Lipzen A."/>
            <person name="Lundell T."/>
            <person name="Morin E."/>
            <person name="Murat C."/>
            <person name="Riley R."/>
            <person name="Ohm R."/>
            <person name="Sun H."/>
            <person name="Tunlid A."/>
            <person name="Henrissat B."/>
            <person name="Grigoriev I.V."/>
            <person name="Hibbett D.S."/>
            <person name="Martin F."/>
        </authorList>
    </citation>
    <scope>NUCLEOTIDE SEQUENCE [LARGE SCALE GENOMIC DNA]</scope>
    <source>
        <strain evidence="8">Ve08.2h10</strain>
    </source>
</reference>
<keyword evidence="3 6" id="KW-0812">Transmembrane</keyword>
<keyword evidence="2" id="KW-0813">Transport</keyword>
<dbReference type="STRING" id="930991.A0A0D0CZS6"/>
<dbReference type="AlphaFoldDB" id="A0A0D0CZS6"/>
<protein>
    <recommendedName>
        <fullName evidence="9">Major facilitator superfamily (MFS) profile domain-containing protein</fullName>
    </recommendedName>
</protein>
<dbReference type="PANTHER" id="PTHR23502:SF132">
    <property type="entry name" value="POLYAMINE TRANSPORTER 2-RELATED"/>
    <property type="match status" value="1"/>
</dbReference>
<feature type="transmembrane region" description="Helical" evidence="6">
    <location>
        <begin position="12"/>
        <end position="33"/>
    </location>
</feature>
<organism evidence="7 8">
    <name type="scientific">Paxillus rubicundulus Ve08.2h10</name>
    <dbReference type="NCBI Taxonomy" id="930991"/>
    <lineage>
        <taxon>Eukaryota</taxon>
        <taxon>Fungi</taxon>
        <taxon>Dikarya</taxon>
        <taxon>Basidiomycota</taxon>
        <taxon>Agaricomycotina</taxon>
        <taxon>Agaricomycetes</taxon>
        <taxon>Agaricomycetidae</taxon>
        <taxon>Boletales</taxon>
        <taxon>Paxilineae</taxon>
        <taxon>Paxillaceae</taxon>
        <taxon>Paxillus</taxon>
    </lineage>
</organism>
<dbReference type="InParanoid" id="A0A0D0CZS6"/>
<evidence type="ECO:0000313" key="8">
    <source>
        <dbReference type="Proteomes" id="UP000054538"/>
    </source>
</evidence>
<dbReference type="HOGENOM" id="CLU_1768696_0_0_1"/>
<keyword evidence="5 6" id="KW-0472">Membrane</keyword>
<comment type="subcellular location">
    <subcellularLocation>
        <location evidence="1">Membrane</location>
        <topology evidence="1">Multi-pass membrane protein</topology>
    </subcellularLocation>
</comment>
<evidence type="ECO:0000256" key="3">
    <source>
        <dbReference type="ARBA" id="ARBA00022692"/>
    </source>
</evidence>
<gene>
    <name evidence="7" type="ORF">PAXRUDRAFT_198935</name>
</gene>
<feature type="transmembrane region" description="Helical" evidence="6">
    <location>
        <begin position="95"/>
        <end position="119"/>
    </location>
</feature>
<dbReference type="OrthoDB" id="9986881at2759"/>
<accession>A0A0D0CZS6</accession>
<dbReference type="EMBL" id="KN825842">
    <property type="protein sequence ID" value="KIK81208.1"/>
    <property type="molecule type" value="Genomic_DNA"/>
</dbReference>
<dbReference type="InterPro" id="IPR011701">
    <property type="entry name" value="MFS"/>
</dbReference>
<evidence type="ECO:0000256" key="4">
    <source>
        <dbReference type="ARBA" id="ARBA00022989"/>
    </source>
</evidence>
<dbReference type="InterPro" id="IPR036259">
    <property type="entry name" value="MFS_trans_sf"/>
</dbReference>
<evidence type="ECO:0000256" key="6">
    <source>
        <dbReference type="SAM" id="Phobius"/>
    </source>
</evidence>
<dbReference type="Pfam" id="PF07690">
    <property type="entry name" value="MFS_1"/>
    <property type="match status" value="1"/>
</dbReference>